<dbReference type="KEGG" id="ela:UCREL1_10608"/>
<protein>
    <submittedName>
        <fullName evidence="2">Uncharacterized protein</fullName>
    </submittedName>
</protein>
<dbReference type="GO" id="GO:0003677">
    <property type="term" value="F:DNA binding"/>
    <property type="evidence" value="ECO:0007669"/>
    <property type="project" value="InterPro"/>
</dbReference>
<evidence type="ECO:0000256" key="1">
    <source>
        <dbReference type="SAM" id="MobiDB-lite"/>
    </source>
</evidence>
<accession>M7SE58</accession>
<reference evidence="3" key="1">
    <citation type="journal article" date="2013" name="Genome Announc.">
        <title>Draft genome sequence of the grapevine dieback fungus Eutypa lata UCR-EL1.</title>
        <authorList>
            <person name="Blanco-Ulate B."/>
            <person name="Rolshausen P.E."/>
            <person name="Cantu D."/>
        </authorList>
    </citation>
    <scope>NUCLEOTIDE SEQUENCE [LARGE SCALE GENOMIC DNA]</scope>
    <source>
        <strain evidence="3">UCR-EL1</strain>
    </source>
</reference>
<feature type="compositionally biased region" description="Basic and acidic residues" evidence="1">
    <location>
        <begin position="354"/>
        <end position="363"/>
    </location>
</feature>
<dbReference type="OrthoDB" id="2420947at2759"/>
<proteinExistence type="predicted"/>
<feature type="region of interest" description="Disordered" evidence="1">
    <location>
        <begin position="442"/>
        <end position="474"/>
    </location>
</feature>
<evidence type="ECO:0000313" key="3">
    <source>
        <dbReference type="Proteomes" id="UP000012174"/>
    </source>
</evidence>
<dbReference type="EMBL" id="KB707428">
    <property type="protein sequence ID" value="EMR62457.1"/>
    <property type="molecule type" value="Genomic_DNA"/>
</dbReference>
<dbReference type="InterPro" id="IPR017956">
    <property type="entry name" value="AT_hook_DNA-bd_motif"/>
</dbReference>
<feature type="compositionally biased region" description="Polar residues" evidence="1">
    <location>
        <begin position="58"/>
        <end position="69"/>
    </location>
</feature>
<feature type="region of interest" description="Disordered" evidence="1">
    <location>
        <begin position="1"/>
        <end position="259"/>
    </location>
</feature>
<dbReference type="eggNOG" id="ENOG502SASA">
    <property type="taxonomic scope" value="Eukaryota"/>
</dbReference>
<dbReference type="Proteomes" id="UP000012174">
    <property type="component" value="Unassembled WGS sequence"/>
</dbReference>
<evidence type="ECO:0000313" key="2">
    <source>
        <dbReference type="EMBL" id="EMR62457.1"/>
    </source>
</evidence>
<name>M7SE58_EUTLA</name>
<dbReference type="Pfam" id="PF13094">
    <property type="entry name" value="CENP-Q"/>
    <property type="match status" value="1"/>
</dbReference>
<feature type="compositionally biased region" description="Basic and acidic residues" evidence="1">
    <location>
        <begin position="245"/>
        <end position="255"/>
    </location>
</feature>
<feature type="compositionally biased region" description="Acidic residues" evidence="1">
    <location>
        <begin position="143"/>
        <end position="154"/>
    </location>
</feature>
<sequence length="540" mass="58564">MVEDERTGEEPEEPQSPSRRRGRGRPSINSEEAAPEAEANGEQTKGKKKKGPRAARNGNPTSEAEQVSAPNPLKKRVRRLAPDAQVVSEADADAEAEEELQPRVRKKRGRPSLQPPTTTAKQDTVKDPKHKQTRSSLQGSQNAEEEEEEEEPDDSQNKPKSRGRPPQPKDTAEEGPSQPNHKPRGRRQKEREAPPAASEHPSKEPTAAADPDPDPDPTATSQPRKRKRPSQQSAQSAQSSPEPEPEPKPYRELATHTRQVPLGIIETKWGPLDGPSIASVGDLLAGASRPVLLRLGDNPTRRAQAAAALNAVGNRLQSKIARGLPFPPPPPSTSTSTTTAVKGKEGGGGVGKRGRGDEGRADELEYERTVSGIRNLEAALDPLLHSVGLLRRERERAQRELEREYRVLHTLGANARAQARERNGRLKRLHGLVPEYHHHIDSDYSDDDDYDGGSGGVRNVKSETGGGSSGKGSLFTADIQKDDPEIAGLAAQVADHMETMRGNLAQIDGVVPAIARSRALLVEALLPHLGREQLEDVMLG</sequence>
<organism evidence="2 3">
    <name type="scientific">Eutypa lata (strain UCR-EL1)</name>
    <name type="common">Grapevine dieback disease fungus</name>
    <name type="synonym">Eutypa armeniacae</name>
    <dbReference type="NCBI Taxonomy" id="1287681"/>
    <lineage>
        <taxon>Eukaryota</taxon>
        <taxon>Fungi</taxon>
        <taxon>Dikarya</taxon>
        <taxon>Ascomycota</taxon>
        <taxon>Pezizomycotina</taxon>
        <taxon>Sordariomycetes</taxon>
        <taxon>Xylariomycetidae</taxon>
        <taxon>Xylariales</taxon>
        <taxon>Diatrypaceae</taxon>
        <taxon>Eutypa</taxon>
    </lineage>
</organism>
<gene>
    <name evidence="2" type="ORF">UCREL1_10608</name>
</gene>
<feature type="compositionally biased region" description="Acidic residues" evidence="1">
    <location>
        <begin position="90"/>
        <end position="99"/>
    </location>
</feature>
<feature type="region of interest" description="Disordered" evidence="1">
    <location>
        <begin position="322"/>
        <end position="363"/>
    </location>
</feature>
<dbReference type="PRINTS" id="PR00929">
    <property type="entry name" value="ATHOOK"/>
</dbReference>
<dbReference type="OMA" id="STIESKW"/>
<feature type="compositionally biased region" description="Low complexity" evidence="1">
    <location>
        <begin position="230"/>
        <end position="241"/>
    </location>
</feature>
<dbReference type="HOGENOM" id="CLU_023691_0_0_1"/>
<dbReference type="AlphaFoldDB" id="M7SE58"/>
<dbReference type="InterPro" id="IPR025212">
    <property type="entry name" value="CAD_CENP-Q"/>
</dbReference>
<keyword evidence="3" id="KW-1185">Reference proteome</keyword>